<evidence type="ECO:0000256" key="3">
    <source>
        <dbReference type="ARBA" id="ARBA00023274"/>
    </source>
</evidence>
<dbReference type="EMBL" id="JANBPY010000125">
    <property type="protein sequence ID" value="KAJ1968876.1"/>
    <property type="molecule type" value="Genomic_DNA"/>
</dbReference>
<dbReference type="OrthoDB" id="275000at2759"/>
<dbReference type="SUPFAM" id="SSF64263">
    <property type="entry name" value="Prokaryotic ribosomal protein L17"/>
    <property type="match status" value="1"/>
</dbReference>
<keyword evidence="6" id="KW-1185">Reference proteome</keyword>
<dbReference type="InterPro" id="IPR036373">
    <property type="entry name" value="Ribosomal_bL17_sf"/>
</dbReference>
<accession>A0A9W8AZ17</accession>
<evidence type="ECO:0000313" key="5">
    <source>
        <dbReference type="EMBL" id="KAJ1968876.1"/>
    </source>
</evidence>
<dbReference type="GO" id="GO:0003735">
    <property type="term" value="F:structural constituent of ribosome"/>
    <property type="evidence" value="ECO:0007669"/>
    <property type="project" value="InterPro"/>
</dbReference>
<dbReference type="GO" id="GO:0006412">
    <property type="term" value="P:translation"/>
    <property type="evidence" value="ECO:0007669"/>
    <property type="project" value="InterPro"/>
</dbReference>
<keyword evidence="2 4" id="KW-0689">Ribosomal protein</keyword>
<dbReference type="Gene3D" id="3.90.1030.10">
    <property type="entry name" value="Ribosomal protein L17"/>
    <property type="match status" value="1"/>
</dbReference>
<dbReference type="Pfam" id="PF01196">
    <property type="entry name" value="Ribosomal_L17"/>
    <property type="match status" value="1"/>
</dbReference>
<dbReference type="PANTHER" id="PTHR14413:SF16">
    <property type="entry name" value="LARGE RIBOSOMAL SUBUNIT PROTEIN BL17M"/>
    <property type="match status" value="1"/>
</dbReference>
<dbReference type="GO" id="GO:0015934">
    <property type="term" value="C:large ribosomal subunit"/>
    <property type="evidence" value="ECO:0007669"/>
    <property type="project" value="TreeGrafter"/>
</dbReference>
<protein>
    <submittedName>
        <fullName evidence="5">54S ribosomal protein L8, mitochondrial</fullName>
    </submittedName>
</protein>
<sequence length="238" mass="27279">MLNKPLSSLGHTWSYRRAMYRNMLTSLIKYGRIETTVTKAKELCRIADKVITFGKHGGNNDRIQASRVLQETKMTLPKVFGELAERYRDRSGGYTRLVRTGWRRGDHAPMAVVEFIGGEQDLLLQTTVKTLAQKQHEMRRNELSQQEGIWSFIFQRNSTGDSTQSPSVRVVDLVLSCPDQLVSPDKPLAKRDFIVRKRGEKGLYRLKRSIEKVLRNQGITPDQLQAEVDKEMALMQAE</sequence>
<comment type="caution">
    <text evidence="5">The sequence shown here is derived from an EMBL/GenBank/DDBJ whole genome shotgun (WGS) entry which is preliminary data.</text>
</comment>
<evidence type="ECO:0000256" key="2">
    <source>
        <dbReference type="ARBA" id="ARBA00022980"/>
    </source>
</evidence>
<dbReference type="InterPro" id="IPR000456">
    <property type="entry name" value="Ribosomal_bL17"/>
</dbReference>
<gene>
    <name evidence="5" type="primary">mrpl8</name>
    <name evidence="5" type="ORF">IWQ62_000978</name>
</gene>
<proteinExistence type="inferred from homology"/>
<dbReference type="InterPro" id="IPR047859">
    <property type="entry name" value="Ribosomal_bL17_CS"/>
</dbReference>
<evidence type="ECO:0000313" key="6">
    <source>
        <dbReference type="Proteomes" id="UP001150925"/>
    </source>
</evidence>
<keyword evidence="3 4" id="KW-0687">Ribonucleoprotein</keyword>
<dbReference type="NCBIfam" id="TIGR00059">
    <property type="entry name" value="L17"/>
    <property type="match status" value="1"/>
</dbReference>
<reference evidence="5" key="1">
    <citation type="submission" date="2022-07" db="EMBL/GenBank/DDBJ databases">
        <title>Phylogenomic reconstructions and comparative analyses of Kickxellomycotina fungi.</title>
        <authorList>
            <person name="Reynolds N.K."/>
            <person name="Stajich J.E."/>
            <person name="Barry K."/>
            <person name="Grigoriev I.V."/>
            <person name="Crous P."/>
            <person name="Smith M.E."/>
        </authorList>
    </citation>
    <scope>NUCLEOTIDE SEQUENCE</scope>
    <source>
        <strain evidence="5">RSA 1196</strain>
    </source>
</reference>
<comment type="similarity">
    <text evidence="1 4">Belongs to the bacterial ribosomal protein bL17 family.</text>
</comment>
<dbReference type="PROSITE" id="PS01167">
    <property type="entry name" value="RIBOSOMAL_L17"/>
    <property type="match status" value="1"/>
</dbReference>
<dbReference type="PANTHER" id="PTHR14413">
    <property type="entry name" value="RIBOSOMAL PROTEIN L17"/>
    <property type="match status" value="1"/>
</dbReference>
<name>A0A9W8AZ17_9FUNG</name>
<evidence type="ECO:0000256" key="4">
    <source>
        <dbReference type="RuleBase" id="RU000660"/>
    </source>
</evidence>
<organism evidence="5 6">
    <name type="scientific">Dispira parvispora</name>
    <dbReference type="NCBI Taxonomy" id="1520584"/>
    <lineage>
        <taxon>Eukaryota</taxon>
        <taxon>Fungi</taxon>
        <taxon>Fungi incertae sedis</taxon>
        <taxon>Zoopagomycota</taxon>
        <taxon>Kickxellomycotina</taxon>
        <taxon>Dimargaritomycetes</taxon>
        <taxon>Dimargaritales</taxon>
        <taxon>Dimargaritaceae</taxon>
        <taxon>Dispira</taxon>
    </lineage>
</organism>
<dbReference type="Proteomes" id="UP001150925">
    <property type="component" value="Unassembled WGS sequence"/>
</dbReference>
<evidence type="ECO:0000256" key="1">
    <source>
        <dbReference type="ARBA" id="ARBA00008777"/>
    </source>
</evidence>
<dbReference type="AlphaFoldDB" id="A0A9W8AZ17"/>